<evidence type="ECO:0000259" key="1">
    <source>
        <dbReference type="Pfam" id="PF17881"/>
    </source>
</evidence>
<protein>
    <recommendedName>
        <fullName evidence="1">Cell wall elongation regulator TseB-like domain-containing protein</fullName>
    </recommendedName>
</protein>
<dbReference type="EMBL" id="BJJW01000006">
    <property type="protein sequence ID" value="GDZ83810.1"/>
    <property type="molecule type" value="Genomic_DNA"/>
</dbReference>
<dbReference type="Pfam" id="PF17881">
    <property type="entry name" value="TseB"/>
    <property type="match status" value="1"/>
</dbReference>
<dbReference type="SUPFAM" id="SSF54403">
    <property type="entry name" value="Cystatin/monellin"/>
    <property type="match status" value="2"/>
</dbReference>
<sequence>MMQFRDDIRIRQRQRRRHVHWARVWFIIAGIGIVIAALVLGYFYIALSPIRQDEDRLQKLVKAHSDIATVQQVSVDYRKGTTYAVIGTTTSGHEKVAIVHGQSSQVKTYDRAAGLSNDQLRRLILKTYQPKKVYSANISDYKGALVWEVSYRSQNNSLNFVTLDFKTGQSYRTINGL</sequence>
<comment type="caution">
    <text evidence="2">The sequence shown here is derived from an EMBL/GenBank/DDBJ whole genome shotgun (WGS) entry which is preliminary data.</text>
</comment>
<dbReference type="Gene3D" id="3.10.450.40">
    <property type="match status" value="1"/>
</dbReference>
<dbReference type="AlphaFoldDB" id="A0A5A5TY85"/>
<feature type="domain" description="Cell wall elongation regulator TseB-like" evidence="1">
    <location>
        <begin position="60"/>
        <end position="99"/>
    </location>
</feature>
<dbReference type="InterPro" id="IPR041401">
    <property type="entry name" value="TseB-like_dom"/>
</dbReference>
<proteinExistence type="predicted"/>
<dbReference type="RefSeq" id="WP_004904109.1">
    <property type="nucleotide sequence ID" value="NZ_BJJW01000006.1"/>
</dbReference>
<evidence type="ECO:0000313" key="2">
    <source>
        <dbReference type="EMBL" id="GDZ83810.1"/>
    </source>
</evidence>
<gene>
    <name evidence="2" type="ORF">LCIT_10520</name>
</gene>
<dbReference type="InterPro" id="IPR046350">
    <property type="entry name" value="Cystatin_sf"/>
</dbReference>
<accession>A0A5A5TY85</accession>
<evidence type="ECO:0000313" key="3">
    <source>
        <dbReference type="Proteomes" id="UP000323274"/>
    </source>
</evidence>
<dbReference type="Proteomes" id="UP000323274">
    <property type="component" value="Unassembled WGS sequence"/>
</dbReference>
<reference evidence="2 3" key="1">
    <citation type="submission" date="2019-04" db="EMBL/GenBank/DDBJ databases">
        <title>A pseudo-fructophilic Leuconostoc citreum strain F192-5 isolated from peel of satsuma mandarin: the first report for isolation and characterization of strain-dependent fructophilic-like characteristics.</title>
        <authorList>
            <person name="Maeno S."/>
            <person name="Tanizawa Y."/>
            <person name="Kajikawa A."/>
            <person name="Kanesaki Y."/>
            <person name="Kubota E."/>
            <person name="Arita M."/>
            <person name="Leon D."/>
            <person name="Endo A."/>
        </authorList>
    </citation>
    <scope>NUCLEOTIDE SEQUENCE [LARGE SCALE GENOMIC DNA]</scope>
    <source>
        <strain evidence="2 3">F192-5</strain>
    </source>
</reference>
<name>A0A5A5TY85_LEUCI</name>
<dbReference type="GeneID" id="61102420"/>
<organism evidence="2 3">
    <name type="scientific">Leuconostoc citreum</name>
    <dbReference type="NCBI Taxonomy" id="33964"/>
    <lineage>
        <taxon>Bacteria</taxon>
        <taxon>Bacillati</taxon>
        <taxon>Bacillota</taxon>
        <taxon>Bacilli</taxon>
        <taxon>Lactobacillales</taxon>
        <taxon>Lactobacillaceae</taxon>
        <taxon>Leuconostoc</taxon>
    </lineage>
</organism>